<evidence type="ECO:0000313" key="2">
    <source>
        <dbReference type="EMBL" id="CAF9934252.1"/>
    </source>
</evidence>
<dbReference type="SMART" id="SM00256">
    <property type="entry name" value="FBOX"/>
    <property type="match status" value="1"/>
</dbReference>
<dbReference type="Pfam" id="PF00646">
    <property type="entry name" value="F-box"/>
    <property type="match status" value="1"/>
</dbReference>
<dbReference type="InterPro" id="IPR036047">
    <property type="entry name" value="F-box-like_dom_sf"/>
</dbReference>
<dbReference type="InterPro" id="IPR001810">
    <property type="entry name" value="F-box_dom"/>
</dbReference>
<evidence type="ECO:0000259" key="1">
    <source>
        <dbReference type="PROSITE" id="PS50181"/>
    </source>
</evidence>
<dbReference type="AlphaFoldDB" id="A0A8H3INA4"/>
<protein>
    <recommendedName>
        <fullName evidence="1">F-box domain-containing protein</fullName>
    </recommendedName>
</protein>
<sequence length="220" mass="25118">MPPELLQQICTNLDRPDLKRFRLVSKNFSFAAEIFLFRQILLKRNVESFMKLRLVAGHPRISKLVNALCYSGMMLSNASLCKDFETWANTFIGQGFGRLHQMRVRDFSKTLTFEELQVHYRSFCALHHSEQLMQNYNIETQDLTSAFAKLPQFQQVCFDRERWASLSDGPISLDQLSSIGRDTLVEPQSLGGSRFNALQITALMKAAHAVQKPLTAVQTA</sequence>
<dbReference type="PROSITE" id="PS50181">
    <property type="entry name" value="FBOX"/>
    <property type="match status" value="1"/>
</dbReference>
<evidence type="ECO:0000313" key="3">
    <source>
        <dbReference type="Proteomes" id="UP000664203"/>
    </source>
</evidence>
<dbReference type="SUPFAM" id="SSF81383">
    <property type="entry name" value="F-box domain"/>
    <property type="match status" value="1"/>
</dbReference>
<dbReference type="CDD" id="cd09917">
    <property type="entry name" value="F-box_SF"/>
    <property type="match status" value="1"/>
</dbReference>
<dbReference type="EMBL" id="CAJPDR010000373">
    <property type="protein sequence ID" value="CAF9934252.1"/>
    <property type="molecule type" value="Genomic_DNA"/>
</dbReference>
<accession>A0A8H3INA4</accession>
<reference evidence="2" key="1">
    <citation type="submission" date="2021-03" db="EMBL/GenBank/DDBJ databases">
        <authorList>
            <person name="Tagirdzhanova G."/>
        </authorList>
    </citation>
    <scope>NUCLEOTIDE SEQUENCE</scope>
</reference>
<comment type="caution">
    <text evidence="2">The sequence shown here is derived from an EMBL/GenBank/DDBJ whole genome shotgun (WGS) entry which is preliminary data.</text>
</comment>
<keyword evidence="3" id="KW-1185">Reference proteome</keyword>
<proteinExistence type="predicted"/>
<organism evidence="2 3">
    <name type="scientific">Alectoria fallacina</name>
    <dbReference type="NCBI Taxonomy" id="1903189"/>
    <lineage>
        <taxon>Eukaryota</taxon>
        <taxon>Fungi</taxon>
        <taxon>Dikarya</taxon>
        <taxon>Ascomycota</taxon>
        <taxon>Pezizomycotina</taxon>
        <taxon>Lecanoromycetes</taxon>
        <taxon>OSLEUM clade</taxon>
        <taxon>Lecanoromycetidae</taxon>
        <taxon>Lecanorales</taxon>
        <taxon>Lecanorineae</taxon>
        <taxon>Parmeliaceae</taxon>
        <taxon>Alectoria</taxon>
    </lineage>
</organism>
<gene>
    <name evidence="2" type="ORF">ALECFALPRED_005897</name>
</gene>
<feature type="domain" description="F-box" evidence="1">
    <location>
        <begin position="1"/>
        <end position="40"/>
    </location>
</feature>
<name>A0A8H3INA4_9LECA</name>
<dbReference type="Proteomes" id="UP000664203">
    <property type="component" value="Unassembled WGS sequence"/>
</dbReference>
<dbReference type="OrthoDB" id="5422579at2759"/>